<dbReference type="EMBL" id="BMAW01112411">
    <property type="protein sequence ID" value="GFT52315.1"/>
    <property type="molecule type" value="Genomic_DNA"/>
</dbReference>
<evidence type="ECO:0000313" key="2">
    <source>
        <dbReference type="Proteomes" id="UP000887013"/>
    </source>
</evidence>
<reference evidence="1" key="1">
    <citation type="submission" date="2020-08" db="EMBL/GenBank/DDBJ databases">
        <title>Multicomponent nature underlies the extraordinary mechanical properties of spider dragline silk.</title>
        <authorList>
            <person name="Kono N."/>
            <person name="Nakamura H."/>
            <person name="Mori M."/>
            <person name="Yoshida Y."/>
            <person name="Ohtoshi R."/>
            <person name="Malay A.D."/>
            <person name="Moran D.A.P."/>
            <person name="Tomita M."/>
            <person name="Numata K."/>
            <person name="Arakawa K."/>
        </authorList>
    </citation>
    <scope>NUCLEOTIDE SEQUENCE</scope>
</reference>
<evidence type="ECO:0000313" key="1">
    <source>
        <dbReference type="EMBL" id="GFT52315.1"/>
    </source>
</evidence>
<dbReference type="Proteomes" id="UP000887013">
    <property type="component" value="Unassembled WGS sequence"/>
</dbReference>
<dbReference type="AlphaFoldDB" id="A0A8X6TVY7"/>
<proteinExistence type="predicted"/>
<keyword evidence="2" id="KW-1185">Reference proteome</keyword>
<protein>
    <submittedName>
        <fullName evidence="1">Uncharacterized protein</fullName>
    </submittedName>
</protein>
<accession>A0A8X6TVY7</accession>
<dbReference type="OrthoDB" id="10425793at2759"/>
<comment type="caution">
    <text evidence="1">The sequence shown here is derived from an EMBL/GenBank/DDBJ whole genome shotgun (WGS) entry which is preliminary data.</text>
</comment>
<organism evidence="1 2">
    <name type="scientific">Nephila pilipes</name>
    <name type="common">Giant wood spider</name>
    <name type="synonym">Nephila maculata</name>
    <dbReference type="NCBI Taxonomy" id="299642"/>
    <lineage>
        <taxon>Eukaryota</taxon>
        <taxon>Metazoa</taxon>
        <taxon>Ecdysozoa</taxon>
        <taxon>Arthropoda</taxon>
        <taxon>Chelicerata</taxon>
        <taxon>Arachnida</taxon>
        <taxon>Araneae</taxon>
        <taxon>Araneomorphae</taxon>
        <taxon>Entelegynae</taxon>
        <taxon>Araneoidea</taxon>
        <taxon>Nephilidae</taxon>
        <taxon>Nephila</taxon>
    </lineage>
</organism>
<gene>
    <name evidence="1" type="ORF">NPIL_297751</name>
</gene>
<name>A0A8X6TVY7_NEPPI</name>
<sequence length="82" mass="9087">MARNNSSLSSTGFGEIPYPLEMAEAWAEIGEGLSTFFSRGQTIGGDGWRPFNRQSPLILSPLLCPITTLTRELYELFSCGWL</sequence>